<accession>A0ABT8RJP9</accession>
<dbReference type="InterPro" id="IPR001926">
    <property type="entry name" value="TrpB-like_PALP"/>
</dbReference>
<protein>
    <submittedName>
        <fullName evidence="4">Cysteine synthase family protein</fullName>
        <ecNumber evidence="4">2.5.1.-</ecNumber>
    </submittedName>
</protein>
<evidence type="ECO:0000256" key="1">
    <source>
        <dbReference type="ARBA" id="ARBA00001933"/>
    </source>
</evidence>
<gene>
    <name evidence="4" type="ORF">Q0590_34785</name>
</gene>
<dbReference type="SUPFAM" id="SSF53686">
    <property type="entry name" value="Tryptophan synthase beta subunit-like PLP-dependent enzymes"/>
    <property type="match status" value="1"/>
</dbReference>
<dbReference type="Pfam" id="PF00291">
    <property type="entry name" value="PALP"/>
    <property type="match status" value="1"/>
</dbReference>
<keyword evidence="4" id="KW-0808">Transferase</keyword>
<keyword evidence="5" id="KW-1185">Reference proteome</keyword>
<sequence length="312" mass="33355">MNTSTATDHITQAVGNTPLVRLRKVVPEGCASIYIKLEYFNPTGSYKDRMALAIIEEAEKRGELKPGMRVVECTAGGTGTALAFVCAVKGYHFNVVSSDAFAKEKLQAMRLFGAELEIIPSEGGKITPDLIPRMIRRAEQIGQQGDAYWTKQFTNADALEGCRKVGKEILQQLNRPIDIFCGAVGTAGMLTGVSMELKQANAATQIIALEPASASLLSKGIKGNHTIEGIGVGFVPPLLKKQYYDQVRTVEEAHAREMCKHLAAEEGIFAGTSTGLNVVAAIEVGKELGPSGTVVTIACDSGMKYLASGLFD</sequence>
<evidence type="ECO:0000313" key="4">
    <source>
        <dbReference type="EMBL" id="MDO1451493.1"/>
    </source>
</evidence>
<dbReference type="InterPro" id="IPR050214">
    <property type="entry name" value="Cys_Synth/Cystath_Beta-Synth"/>
</dbReference>
<name>A0ABT8RJP9_9BACT</name>
<dbReference type="InterPro" id="IPR036052">
    <property type="entry name" value="TrpB-like_PALP_sf"/>
</dbReference>
<comment type="caution">
    <text evidence="4">The sequence shown here is derived from an EMBL/GenBank/DDBJ whole genome shotgun (WGS) entry which is preliminary data.</text>
</comment>
<dbReference type="Proteomes" id="UP001168528">
    <property type="component" value="Unassembled WGS sequence"/>
</dbReference>
<dbReference type="PANTHER" id="PTHR10314">
    <property type="entry name" value="CYSTATHIONINE BETA-SYNTHASE"/>
    <property type="match status" value="1"/>
</dbReference>
<dbReference type="EMBL" id="JAUKPO010000063">
    <property type="protein sequence ID" value="MDO1451493.1"/>
    <property type="molecule type" value="Genomic_DNA"/>
</dbReference>
<proteinExistence type="predicted"/>
<reference evidence="4" key="1">
    <citation type="submission" date="2023-07" db="EMBL/GenBank/DDBJ databases">
        <title>The genome sequence of Rhodocytophaga aerolata KACC 12507.</title>
        <authorList>
            <person name="Zhang X."/>
        </authorList>
    </citation>
    <scope>NUCLEOTIDE SEQUENCE</scope>
    <source>
        <strain evidence="4">KACC 12507</strain>
    </source>
</reference>
<dbReference type="Gene3D" id="3.40.50.1100">
    <property type="match status" value="2"/>
</dbReference>
<dbReference type="GO" id="GO:0016740">
    <property type="term" value="F:transferase activity"/>
    <property type="evidence" value="ECO:0007669"/>
    <property type="project" value="UniProtKB-KW"/>
</dbReference>
<evidence type="ECO:0000313" key="5">
    <source>
        <dbReference type="Proteomes" id="UP001168528"/>
    </source>
</evidence>
<dbReference type="EC" id="2.5.1.-" evidence="4"/>
<evidence type="ECO:0000259" key="3">
    <source>
        <dbReference type="Pfam" id="PF00291"/>
    </source>
</evidence>
<keyword evidence="2" id="KW-0663">Pyridoxal phosphate</keyword>
<organism evidence="4 5">
    <name type="scientific">Rhodocytophaga aerolata</name>
    <dbReference type="NCBI Taxonomy" id="455078"/>
    <lineage>
        <taxon>Bacteria</taxon>
        <taxon>Pseudomonadati</taxon>
        <taxon>Bacteroidota</taxon>
        <taxon>Cytophagia</taxon>
        <taxon>Cytophagales</taxon>
        <taxon>Rhodocytophagaceae</taxon>
        <taxon>Rhodocytophaga</taxon>
    </lineage>
</organism>
<evidence type="ECO:0000256" key="2">
    <source>
        <dbReference type="ARBA" id="ARBA00022898"/>
    </source>
</evidence>
<comment type="cofactor">
    <cofactor evidence="1">
        <name>pyridoxal 5'-phosphate</name>
        <dbReference type="ChEBI" id="CHEBI:597326"/>
    </cofactor>
</comment>
<feature type="domain" description="Tryptophan synthase beta chain-like PALP" evidence="3">
    <location>
        <begin position="10"/>
        <end position="300"/>
    </location>
</feature>
<dbReference type="CDD" id="cd01561">
    <property type="entry name" value="CBS_like"/>
    <property type="match status" value="1"/>
</dbReference>
<dbReference type="RefSeq" id="WP_302042290.1">
    <property type="nucleotide sequence ID" value="NZ_JAUKPO010000063.1"/>
</dbReference>